<feature type="transmembrane region" description="Helical" evidence="1">
    <location>
        <begin position="199"/>
        <end position="232"/>
    </location>
</feature>
<dbReference type="EMBL" id="KV875093">
    <property type="protein sequence ID" value="OIW34408.1"/>
    <property type="molecule type" value="Genomic_DNA"/>
</dbReference>
<evidence type="ECO:0000313" key="2">
    <source>
        <dbReference type="EMBL" id="OIW34408.1"/>
    </source>
</evidence>
<evidence type="ECO:0008006" key="4">
    <source>
        <dbReference type="Google" id="ProtNLM"/>
    </source>
</evidence>
<dbReference type="InParanoid" id="A0A1J7JWG7"/>
<keyword evidence="1" id="KW-0812">Transmembrane</keyword>
<evidence type="ECO:0000256" key="1">
    <source>
        <dbReference type="SAM" id="Phobius"/>
    </source>
</evidence>
<protein>
    <recommendedName>
        <fullName evidence="4">DUF1640-domain-containing protein</fullName>
    </recommendedName>
</protein>
<evidence type="ECO:0000313" key="3">
    <source>
        <dbReference type="Proteomes" id="UP000182658"/>
    </source>
</evidence>
<accession>A0A1J7JWG7</accession>
<dbReference type="Proteomes" id="UP000182658">
    <property type="component" value="Unassembled WGS sequence"/>
</dbReference>
<dbReference type="AlphaFoldDB" id="A0A1J7JWG7"/>
<keyword evidence="3" id="KW-1185">Reference proteome</keyword>
<reference evidence="2 3" key="1">
    <citation type="submission" date="2016-10" db="EMBL/GenBank/DDBJ databases">
        <title>Draft genome sequence of Coniochaeta ligniaria NRRL30616, a lignocellulolytic fungus for bioabatement of inhibitors in plant biomass hydrolysates.</title>
        <authorList>
            <consortium name="DOE Joint Genome Institute"/>
            <person name="Jimenez D.J."/>
            <person name="Hector R.E."/>
            <person name="Riley R."/>
            <person name="Sun H."/>
            <person name="Grigoriev I.V."/>
            <person name="Van Elsas J.D."/>
            <person name="Nichols N.N."/>
        </authorList>
    </citation>
    <scope>NUCLEOTIDE SEQUENCE [LARGE SCALE GENOMIC DNA]</scope>
    <source>
        <strain evidence="2 3">NRRL 30616</strain>
    </source>
</reference>
<organism evidence="2 3">
    <name type="scientific">Coniochaeta ligniaria NRRL 30616</name>
    <dbReference type="NCBI Taxonomy" id="1408157"/>
    <lineage>
        <taxon>Eukaryota</taxon>
        <taxon>Fungi</taxon>
        <taxon>Dikarya</taxon>
        <taxon>Ascomycota</taxon>
        <taxon>Pezizomycotina</taxon>
        <taxon>Sordariomycetes</taxon>
        <taxon>Sordariomycetidae</taxon>
        <taxon>Coniochaetales</taxon>
        <taxon>Coniochaetaceae</taxon>
        <taxon>Coniochaeta</taxon>
    </lineage>
</organism>
<gene>
    <name evidence="2" type="ORF">CONLIGDRAFT_709749</name>
</gene>
<keyword evidence="1" id="KW-0472">Membrane</keyword>
<proteinExistence type="predicted"/>
<keyword evidence="1" id="KW-1133">Transmembrane helix</keyword>
<sequence>MSSGIRSLPAAQTLRTLTRARNINPAATTPAHAINKYTNMAVRKVPGDRTMSLARTLVRPTPLRRLPVSSSRHFTEHVKWKQASADGTTSDRYMQVNVHTPKEQITSEIRHELDRLERSIVSKITEIEKTRTDLKIEMINRGAEIVTVQTKLQTQLIDEIVKFRTELQKSQTELQTERIKRDTEVQRWKIKLANIMQSLLQSLLVGLSMGLLVGLPLGLPMGLLTGLFWFLWWFTVVI</sequence>
<name>A0A1J7JWG7_9PEZI</name>